<dbReference type="PROSITE" id="PS50943">
    <property type="entry name" value="HTH_CROC1"/>
    <property type="match status" value="1"/>
</dbReference>
<dbReference type="Gene3D" id="1.10.260.40">
    <property type="entry name" value="lambda repressor-like DNA-binding domains"/>
    <property type="match status" value="1"/>
</dbReference>
<gene>
    <name evidence="2" type="ORF">AXG55_09020</name>
</gene>
<dbReference type="Pfam" id="PF01381">
    <property type="entry name" value="HTH_3"/>
    <property type="match status" value="1"/>
</dbReference>
<evidence type="ECO:0000259" key="1">
    <source>
        <dbReference type="PROSITE" id="PS50943"/>
    </source>
</evidence>
<dbReference type="Proteomes" id="UP000184731">
    <property type="component" value="Chromosome"/>
</dbReference>
<dbReference type="AlphaFoldDB" id="A0A1L4D1H3"/>
<protein>
    <recommendedName>
        <fullName evidence="1">HTH cro/C1-type domain-containing protein</fullName>
    </recommendedName>
</protein>
<feature type="domain" description="HTH cro/C1-type" evidence="1">
    <location>
        <begin position="53"/>
        <end position="107"/>
    </location>
</feature>
<dbReference type="OrthoDB" id="3034420at2"/>
<dbReference type="STRING" id="1915309.AXG55_09020"/>
<dbReference type="RefSeq" id="WP_148697788.1">
    <property type="nucleotide sequence ID" value="NZ_CP017834.1"/>
</dbReference>
<name>A0A1L4D1H3_9BACT</name>
<dbReference type="CDD" id="cd00093">
    <property type="entry name" value="HTH_XRE"/>
    <property type="match status" value="1"/>
</dbReference>
<proteinExistence type="predicted"/>
<dbReference type="GO" id="GO:0003677">
    <property type="term" value="F:DNA binding"/>
    <property type="evidence" value="ECO:0007669"/>
    <property type="project" value="InterPro"/>
</dbReference>
<organism evidence="2 3">
    <name type="scientific">Silvanigrella aquatica</name>
    <dbReference type="NCBI Taxonomy" id="1915309"/>
    <lineage>
        <taxon>Bacteria</taxon>
        <taxon>Pseudomonadati</taxon>
        <taxon>Bdellovibrionota</taxon>
        <taxon>Oligoflexia</taxon>
        <taxon>Silvanigrellales</taxon>
        <taxon>Silvanigrellaceae</taxon>
        <taxon>Silvanigrella</taxon>
    </lineage>
</organism>
<keyword evidence="3" id="KW-1185">Reference proteome</keyword>
<dbReference type="KEGG" id="saqi:AXG55_09020"/>
<accession>A0A1L4D1H3</accession>
<evidence type="ECO:0000313" key="2">
    <source>
        <dbReference type="EMBL" id="APJ04040.1"/>
    </source>
</evidence>
<dbReference type="InterPro" id="IPR010982">
    <property type="entry name" value="Lambda_DNA-bd_dom_sf"/>
</dbReference>
<dbReference type="SUPFAM" id="SSF47413">
    <property type="entry name" value="lambda repressor-like DNA-binding domains"/>
    <property type="match status" value="1"/>
</dbReference>
<dbReference type="SMART" id="SM00530">
    <property type="entry name" value="HTH_XRE"/>
    <property type="match status" value="1"/>
</dbReference>
<evidence type="ECO:0000313" key="3">
    <source>
        <dbReference type="Proteomes" id="UP000184731"/>
    </source>
</evidence>
<dbReference type="InterPro" id="IPR001387">
    <property type="entry name" value="Cro/C1-type_HTH"/>
</dbReference>
<dbReference type="EMBL" id="CP017834">
    <property type="protein sequence ID" value="APJ04040.1"/>
    <property type="molecule type" value="Genomic_DNA"/>
</dbReference>
<sequence>MIRKVEITRQAEKFFKVRHSTGGNTALSPKNKNIPAREGLKDIIEDTSFGEFIKSIRACDKISQTELAKRMKVTRQFINAVELGKSTVSVLLATQIATTLGYPQKVFIEILINDMLKKAGINKVVVFKEKEA</sequence>
<reference evidence="2 3" key="1">
    <citation type="submission" date="2016-10" db="EMBL/GenBank/DDBJ databases">
        <title>Silvanigrella aquatica sp. nov., isolated from a freshwater lake located in the Black Forest, Germany, description of Silvanigrellaceae fam. nov., Silvanigrellales ord. nov., reclassification of the order Bdellovibrionales in the class Oligoflexia, reclassification of the families Bacteriovoracaceae and Halobacteriovoraceae in the new order Bacteriovoracales ord. nov., and reclassification of the family Pseudobacteriovoracaceae in the order Oligoflexiales.</title>
        <authorList>
            <person name="Hahn M.W."/>
            <person name="Schmidt J."/>
            <person name="Koll U."/>
            <person name="Rohde M."/>
            <person name="Verbag S."/>
            <person name="Pitt A."/>
            <person name="Nakai R."/>
            <person name="Naganuma T."/>
            <person name="Lang E."/>
        </authorList>
    </citation>
    <scope>NUCLEOTIDE SEQUENCE [LARGE SCALE GENOMIC DNA]</scope>
    <source>
        <strain evidence="2 3">MWH-Nonnen-W8red</strain>
    </source>
</reference>